<comment type="caution">
    <text evidence="3">The sequence shown here is derived from an EMBL/GenBank/DDBJ whole genome shotgun (WGS) entry which is preliminary data.</text>
</comment>
<proteinExistence type="predicted"/>
<evidence type="ECO:0000259" key="2">
    <source>
        <dbReference type="Pfam" id="PF02602"/>
    </source>
</evidence>
<dbReference type="PANTHER" id="PTHR12390:SF0">
    <property type="entry name" value="UROPORPHYRINOGEN-III SYNTHASE"/>
    <property type="match status" value="1"/>
</dbReference>
<dbReference type="GO" id="GO:0005829">
    <property type="term" value="C:cytosol"/>
    <property type="evidence" value="ECO:0007669"/>
    <property type="project" value="TreeGrafter"/>
</dbReference>
<keyword evidence="4" id="KW-1185">Reference proteome</keyword>
<dbReference type="GO" id="GO:0006780">
    <property type="term" value="P:uroporphyrinogen III biosynthetic process"/>
    <property type="evidence" value="ECO:0007669"/>
    <property type="project" value="InterPro"/>
</dbReference>
<dbReference type="InterPro" id="IPR003754">
    <property type="entry name" value="4pyrrol_synth_uPrphyn_synth"/>
</dbReference>
<reference evidence="3 4" key="1">
    <citation type="submission" date="2019-10" db="EMBL/GenBank/DDBJ databases">
        <authorList>
            <person name="Palmer J.M."/>
        </authorList>
    </citation>
    <scope>NUCLEOTIDE SEQUENCE [LARGE SCALE GENOMIC DNA]</scope>
    <source>
        <strain evidence="3 4">TWF696</strain>
    </source>
</reference>
<gene>
    <name evidence="3" type="ORF">TWF696_002131</name>
</gene>
<dbReference type="PANTHER" id="PTHR12390">
    <property type="entry name" value="UROPORPHYRINOGEN III SYNTHASE"/>
    <property type="match status" value="1"/>
</dbReference>
<evidence type="ECO:0000313" key="3">
    <source>
        <dbReference type="EMBL" id="KAK6335351.1"/>
    </source>
</evidence>
<dbReference type="Pfam" id="PF02602">
    <property type="entry name" value="HEM4"/>
    <property type="match status" value="1"/>
</dbReference>
<dbReference type="AlphaFoldDB" id="A0AAV9U5H9"/>
<evidence type="ECO:0000313" key="4">
    <source>
        <dbReference type="Proteomes" id="UP001375240"/>
    </source>
</evidence>
<dbReference type="EMBL" id="JAVHNQ010000012">
    <property type="protein sequence ID" value="KAK6335351.1"/>
    <property type="molecule type" value="Genomic_DNA"/>
</dbReference>
<dbReference type="GO" id="GO:0004852">
    <property type="term" value="F:uroporphyrinogen-III synthase activity"/>
    <property type="evidence" value="ECO:0007669"/>
    <property type="project" value="InterPro"/>
</dbReference>
<evidence type="ECO:0000256" key="1">
    <source>
        <dbReference type="SAM" id="MobiDB-lite"/>
    </source>
</evidence>
<dbReference type="InterPro" id="IPR036108">
    <property type="entry name" value="4pyrrol_syn_uPrphyn_synt_sf"/>
</dbReference>
<dbReference type="Gene3D" id="3.40.50.10090">
    <property type="match status" value="2"/>
</dbReference>
<protein>
    <recommendedName>
        <fullName evidence="2">Tetrapyrrole biosynthesis uroporphyrinogen III synthase domain-containing protein</fullName>
    </recommendedName>
</protein>
<dbReference type="CDD" id="cd06578">
    <property type="entry name" value="HemD"/>
    <property type="match status" value="1"/>
</dbReference>
<feature type="domain" description="Tetrapyrrole biosynthesis uroporphyrinogen III synthase" evidence="2">
    <location>
        <begin position="46"/>
        <end position="311"/>
    </location>
</feature>
<organism evidence="3 4">
    <name type="scientific">Orbilia brochopaga</name>
    <dbReference type="NCBI Taxonomy" id="3140254"/>
    <lineage>
        <taxon>Eukaryota</taxon>
        <taxon>Fungi</taxon>
        <taxon>Dikarya</taxon>
        <taxon>Ascomycota</taxon>
        <taxon>Pezizomycotina</taxon>
        <taxon>Orbiliomycetes</taxon>
        <taxon>Orbiliales</taxon>
        <taxon>Orbiliaceae</taxon>
        <taxon>Orbilia</taxon>
    </lineage>
</organism>
<sequence length="322" mass="34969">MIGETPGLRDTTSPQDPAAPPSQQRKTPVLLLKTKSSPTDPYDVLFSSTGTYEPIFIPVLQHRFNNAHVVKNFILDRAVGAADDISQGRFGGLIITSQRTVEALGAVLEELKKTDSDTVAAFLSDTRIYIVGPATCTALVNLGFSPSHVVGGESGNGAALADYIIDDYIARQETRDLLFLAGETHNTVMPMRVPEKLRELAGVNMTVEEVIVYRTGVAEEFPSEFSACLDRLDKGQEGEGGNAGGEEVRWVIVFSPTGTDAALKVLEERGAKGRVYKICTIGPTTKDFLWQKFRRRPEAVAKTPSPEGLLEAVNEWSLRSAS</sequence>
<feature type="region of interest" description="Disordered" evidence="1">
    <location>
        <begin position="1"/>
        <end position="28"/>
    </location>
</feature>
<dbReference type="SUPFAM" id="SSF69618">
    <property type="entry name" value="HemD-like"/>
    <property type="match status" value="1"/>
</dbReference>
<dbReference type="InterPro" id="IPR039793">
    <property type="entry name" value="UROS/Hem4"/>
</dbReference>
<accession>A0AAV9U5H9</accession>
<dbReference type="Proteomes" id="UP001375240">
    <property type="component" value="Unassembled WGS sequence"/>
</dbReference>
<name>A0AAV9U5H9_9PEZI</name>